<reference evidence="2" key="1">
    <citation type="journal article" date="2022" name="Plant J.">
        <title>Strategies of tolerance reflected in two North American maple genomes.</title>
        <authorList>
            <person name="McEvoy S.L."/>
            <person name="Sezen U.U."/>
            <person name="Trouern-Trend A."/>
            <person name="McMahon S.M."/>
            <person name="Schaberg P.G."/>
            <person name="Yang J."/>
            <person name="Wegrzyn J.L."/>
            <person name="Swenson N.G."/>
        </authorList>
    </citation>
    <scope>NUCLEOTIDE SEQUENCE</scope>
    <source>
        <strain evidence="2">91603</strain>
    </source>
</reference>
<evidence type="ECO:0000259" key="1">
    <source>
        <dbReference type="Pfam" id="PF13961"/>
    </source>
</evidence>
<sequence length="82" mass="9529">MASTSKSIVSELNKEEKLNGNNYKMWHRKVQLILEEQEALETLTNTMVEPRLVALPNTGEIWKHIRPGRGRTIWLTLRCRAV</sequence>
<dbReference type="AlphaFoldDB" id="A0AAD5JJ38"/>
<accession>A0AAD5JJ38</accession>
<organism evidence="2 3">
    <name type="scientific">Acer negundo</name>
    <name type="common">Box elder</name>
    <dbReference type="NCBI Taxonomy" id="4023"/>
    <lineage>
        <taxon>Eukaryota</taxon>
        <taxon>Viridiplantae</taxon>
        <taxon>Streptophyta</taxon>
        <taxon>Embryophyta</taxon>
        <taxon>Tracheophyta</taxon>
        <taxon>Spermatophyta</taxon>
        <taxon>Magnoliopsida</taxon>
        <taxon>eudicotyledons</taxon>
        <taxon>Gunneridae</taxon>
        <taxon>Pentapetalae</taxon>
        <taxon>rosids</taxon>
        <taxon>malvids</taxon>
        <taxon>Sapindales</taxon>
        <taxon>Sapindaceae</taxon>
        <taxon>Hippocastanoideae</taxon>
        <taxon>Acereae</taxon>
        <taxon>Acer</taxon>
    </lineage>
</organism>
<evidence type="ECO:0000313" key="3">
    <source>
        <dbReference type="Proteomes" id="UP001064489"/>
    </source>
</evidence>
<comment type="caution">
    <text evidence="2">The sequence shown here is derived from an EMBL/GenBank/DDBJ whole genome shotgun (WGS) entry which is preliminary data.</text>
</comment>
<reference evidence="2" key="2">
    <citation type="submission" date="2023-02" db="EMBL/GenBank/DDBJ databases">
        <authorList>
            <person name="Swenson N.G."/>
            <person name="Wegrzyn J.L."/>
            <person name="Mcevoy S.L."/>
        </authorList>
    </citation>
    <scope>NUCLEOTIDE SEQUENCE</scope>
    <source>
        <strain evidence="2">91603</strain>
        <tissue evidence="2">Leaf</tissue>
    </source>
</reference>
<gene>
    <name evidence="2" type="ORF">LWI28_007387</name>
</gene>
<dbReference type="InterPro" id="IPR025314">
    <property type="entry name" value="DUF4219"/>
</dbReference>
<dbReference type="Proteomes" id="UP001064489">
    <property type="component" value="Chromosome 1"/>
</dbReference>
<keyword evidence="3" id="KW-1185">Reference proteome</keyword>
<name>A0AAD5JJ38_ACENE</name>
<proteinExistence type="predicted"/>
<dbReference type="EMBL" id="JAJSOW010000003">
    <property type="protein sequence ID" value="KAI9194586.1"/>
    <property type="molecule type" value="Genomic_DNA"/>
</dbReference>
<dbReference type="Pfam" id="PF13961">
    <property type="entry name" value="DUF4219"/>
    <property type="match status" value="1"/>
</dbReference>
<evidence type="ECO:0000313" key="2">
    <source>
        <dbReference type="EMBL" id="KAI9194586.1"/>
    </source>
</evidence>
<feature type="domain" description="DUF4219" evidence="1">
    <location>
        <begin position="18"/>
        <end position="38"/>
    </location>
</feature>
<protein>
    <recommendedName>
        <fullName evidence="1">DUF4219 domain-containing protein</fullName>
    </recommendedName>
</protein>